<accession>G8XAA1</accession>
<dbReference type="Gene3D" id="3.40.50.300">
    <property type="entry name" value="P-loop containing nucleotide triphosphate hydrolases"/>
    <property type="match status" value="1"/>
</dbReference>
<dbReference type="InterPro" id="IPR011646">
    <property type="entry name" value="KAP_P-loop"/>
</dbReference>
<dbReference type="KEGG" id="fco:FCOL_05670"/>
<dbReference type="HOGENOM" id="CLU_022182_0_0_10"/>
<proteinExistence type="predicted"/>
<organism evidence="2 3">
    <name type="scientific">Flavobacterium columnare (strain ATCC 49512 / CIP 103533 / TG 44/87)</name>
    <dbReference type="NCBI Taxonomy" id="1041826"/>
    <lineage>
        <taxon>Bacteria</taxon>
        <taxon>Pseudomonadati</taxon>
        <taxon>Bacteroidota</taxon>
        <taxon>Flavobacteriia</taxon>
        <taxon>Flavobacteriales</taxon>
        <taxon>Flavobacteriaceae</taxon>
        <taxon>Flavobacterium</taxon>
    </lineage>
</organism>
<name>G8XAA1_FLACA</name>
<reference evidence="2 3" key="1">
    <citation type="journal article" date="2012" name="J. Bacteriol.">
        <title>Genome Sequence of the Fish Pathogen Flavobacterium columnare ATCC 49512.</title>
        <authorList>
            <person name="Tekedar H.C."/>
            <person name="Karsi A."/>
            <person name="Gillaspy A.F."/>
            <person name="Dyer D.W."/>
            <person name="Benton N.R."/>
            <person name="Zaitshik J."/>
            <person name="Vamenta S."/>
            <person name="Banes M.M."/>
            <person name="Gulsoy N."/>
            <person name="Aboko-Cole M."/>
            <person name="Waldbieser G.C."/>
            <person name="Lawrence M.L."/>
        </authorList>
    </citation>
    <scope>NUCLEOTIDE SEQUENCE [LARGE SCALE GENOMIC DNA]</scope>
    <source>
        <strain evidence="3">ATCC 49512 / CIP 103533 / TG 44/87</strain>
    </source>
</reference>
<sequence length="546" mass="64531">MESKYIEEIFKDYLTTKDTSYAILINGTWGSGKTYFWKNTLTKHCETVKLKPIYLSLNGINKIETLDYQLKIKLIPYLNKIDVKKAGAIGKITKNIFNKLAEKYGNFNPEDILKDVEIDLSLFSNNVVCFDDLERCKIPLSEVLGYINDFVEHKKLKVVLLSDESKINGSTDENYNSIKEKVIGRILTFKNNLIDTLPFLFEKYKTDDVEFYTFLQSKKEYIYDLLLEYKEENLRNIAFYIDNFSKVFPILKSHNDYSHEVLLFSLIITIEFKTGKLTSNDYKDFKGYDSIDSFFSVFDFSKPEKQNSIWNNSKDEVENPKTDIEVFHEKYLTNNVDKYFFYESIYQFVLTGYLDKVKLTDELKSRYPEEIPNEIIVFRKVLNHGFRQLPNNEFKELAKHVFEYTKNGKYGIYDYLQISRWLNFFSKNKLIDLTIEEIHEAIKLGIEISKQREETNKRVYDSIFHYKEKDDDTFVYDLIKEAHETIEAKKDNVKVNKLILALNDNNNDSVNFPQLATFKTKEFQSIIIKFLQKKVLVNVLLEEKFL</sequence>
<protein>
    <submittedName>
        <fullName evidence="2">KAP P-loop domain-containing protein</fullName>
    </submittedName>
</protein>
<dbReference type="Proteomes" id="UP000005638">
    <property type="component" value="Chromosome"/>
</dbReference>
<dbReference type="STRING" id="1041826.FCOL_05670"/>
<evidence type="ECO:0000313" key="3">
    <source>
        <dbReference type="Proteomes" id="UP000005638"/>
    </source>
</evidence>
<keyword evidence="3" id="KW-1185">Reference proteome</keyword>
<dbReference type="InterPro" id="IPR027417">
    <property type="entry name" value="P-loop_NTPase"/>
</dbReference>
<feature type="domain" description="KAP NTPase" evidence="1">
    <location>
        <begin position="126"/>
        <end position="203"/>
    </location>
</feature>
<dbReference type="Pfam" id="PF07693">
    <property type="entry name" value="KAP_NTPase"/>
    <property type="match status" value="1"/>
</dbReference>
<dbReference type="AlphaFoldDB" id="G8XAA1"/>
<gene>
    <name evidence="2" type="ordered locus">FCOL_05670</name>
</gene>
<dbReference type="eggNOG" id="COG4928">
    <property type="taxonomic scope" value="Bacteria"/>
</dbReference>
<dbReference type="EMBL" id="CP003222">
    <property type="protein sequence ID" value="AEW85959.1"/>
    <property type="molecule type" value="Genomic_DNA"/>
</dbReference>
<evidence type="ECO:0000313" key="2">
    <source>
        <dbReference type="EMBL" id="AEW85959.1"/>
    </source>
</evidence>
<evidence type="ECO:0000259" key="1">
    <source>
        <dbReference type="Pfam" id="PF07693"/>
    </source>
</evidence>